<reference evidence="3 4" key="1">
    <citation type="submission" date="2014-03" db="EMBL/GenBank/DDBJ databases">
        <title>Draft genome sequence of the novel thermoacidophilic archaea Acidianus copahuensis ALE1 strain, isolated from Copahue volcanic area in Neuquen Argentina.</title>
        <authorList>
            <person name="Urbieta M.S."/>
            <person name="Rascovan N."/>
            <person name="Castro C."/>
            <person name="Revale S."/>
            <person name="Giaveno M.A."/>
            <person name="Vazquez M.P."/>
            <person name="Donati E.R."/>
        </authorList>
    </citation>
    <scope>NUCLEOTIDE SEQUENCE [LARGE SCALE GENOMIC DNA]</scope>
    <source>
        <strain evidence="3 4">ALE1</strain>
    </source>
</reference>
<evidence type="ECO:0000256" key="2">
    <source>
        <dbReference type="HAMAP-Rule" id="MF_00794"/>
    </source>
</evidence>
<gene>
    <name evidence="3" type="ORF">CM19_04325</name>
</gene>
<evidence type="ECO:0000256" key="1">
    <source>
        <dbReference type="ARBA" id="ARBA00022649"/>
    </source>
</evidence>
<accession>A0A031LR55</accession>
<comment type="similarity">
    <text evidence="2">Belongs to the UPF0330 family.</text>
</comment>
<dbReference type="EMBL" id="JFZT01000031">
    <property type="protein sequence ID" value="EZQ10225.1"/>
    <property type="molecule type" value="Genomic_DNA"/>
</dbReference>
<evidence type="ECO:0000313" key="3">
    <source>
        <dbReference type="EMBL" id="EZQ10225.1"/>
    </source>
</evidence>
<dbReference type="AlphaFoldDB" id="A0A031LR55"/>
<dbReference type="HAMAP" id="MF_00794">
    <property type="entry name" value="UPF0330"/>
    <property type="match status" value="1"/>
</dbReference>
<dbReference type="RefSeq" id="WP_048099165.1">
    <property type="nucleotide sequence ID" value="NZ_JFZT01000031.1"/>
</dbReference>
<proteinExistence type="inferred from homology"/>
<dbReference type="Pfam" id="PF02697">
    <property type="entry name" value="VAPB_antitox"/>
    <property type="match status" value="1"/>
</dbReference>
<evidence type="ECO:0000313" key="4">
    <source>
        <dbReference type="Proteomes" id="UP000024332"/>
    </source>
</evidence>
<sequence length="75" mass="8846">MATKTITITEEAYNALLSLKGRDESFSELMIRLVKSYSKRNIEELAGRWSEMTDDEVEMIFNNLRRAWKEWSVNV</sequence>
<keyword evidence="4" id="KW-1185">Reference proteome</keyword>
<comment type="caution">
    <text evidence="3">The sequence shown here is derived from an EMBL/GenBank/DDBJ whole genome shotgun (WGS) entry which is preliminary data.</text>
</comment>
<dbReference type="OrthoDB" id="9187at2157"/>
<protein>
    <recommendedName>
        <fullName evidence="2">Putative antitoxin CM19_04325</fullName>
    </recommendedName>
</protein>
<keyword evidence="1" id="KW-1277">Toxin-antitoxin system</keyword>
<name>A0A031LR55_9CREN</name>
<organism evidence="3 4">
    <name type="scientific">Candidatus Acidianus copahuensis</name>
    <dbReference type="NCBI Taxonomy" id="1160895"/>
    <lineage>
        <taxon>Archaea</taxon>
        <taxon>Thermoproteota</taxon>
        <taxon>Thermoprotei</taxon>
        <taxon>Sulfolobales</taxon>
        <taxon>Sulfolobaceae</taxon>
        <taxon>Acidianus</taxon>
    </lineage>
</organism>
<dbReference type="InterPro" id="IPR003847">
    <property type="entry name" value="Put_antitoxin"/>
</dbReference>
<dbReference type="Proteomes" id="UP000024332">
    <property type="component" value="Unassembled WGS sequence"/>
</dbReference>
<comment type="function">
    <text evidence="2">Possibly the antitoxin component of a toxin-antitoxin (TA) module.</text>
</comment>